<dbReference type="Proteomes" id="UP001141806">
    <property type="component" value="Unassembled WGS sequence"/>
</dbReference>
<sequence length="102" mass="11396">MRTLLVICSLGATSKDQFRISNYCGNTCFNYNYMNSKTSISNVPSCPSLSTATFITSTSSRDGSIIENFESLLELQRLVIFWFELLFSSGVIRLISFNNLVG</sequence>
<reference evidence="1" key="1">
    <citation type="journal article" date="2023" name="Plant J.">
        <title>The genome of the king protea, Protea cynaroides.</title>
        <authorList>
            <person name="Chang J."/>
            <person name="Duong T.A."/>
            <person name="Schoeman C."/>
            <person name="Ma X."/>
            <person name="Roodt D."/>
            <person name="Barker N."/>
            <person name="Li Z."/>
            <person name="Van de Peer Y."/>
            <person name="Mizrachi E."/>
        </authorList>
    </citation>
    <scope>NUCLEOTIDE SEQUENCE</scope>
    <source>
        <tissue evidence="1">Young leaves</tissue>
    </source>
</reference>
<name>A0A9Q0H2Z2_9MAGN</name>
<organism evidence="1 2">
    <name type="scientific">Protea cynaroides</name>
    <dbReference type="NCBI Taxonomy" id="273540"/>
    <lineage>
        <taxon>Eukaryota</taxon>
        <taxon>Viridiplantae</taxon>
        <taxon>Streptophyta</taxon>
        <taxon>Embryophyta</taxon>
        <taxon>Tracheophyta</taxon>
        <taxon>Spermatophyta</taxon>
        <taxon>Magnoliopsida</taxon>
        <taxon>Proteales</taxon>
        <taxon>Proteaceae</taxon>
        <taxon>Protea</taxon>
    </lineage>
</organism>
<dbReference type="EMBL" id="JAMYWD010000010">
    <property type="protein sequence ID" value="KAJ4958275.1"/>
    <property type="molecule type" value="Genomic_DNA"/>
</dbReference>
<evidence type="ECO:0000313" key="1">
    <source>
        <dbReference type="EMBL" id="KAJ4958275.1"/>
    </source>
</evidence>
<dbReference type="AlphaFoldDB" id="A0A9Q0H2Z2"/>
<protein>
    <submittedName>
        <fullName evidence="1">Uncharacterized protein</fullName>
    </submittedName>
</protein>
<gene>
    <name evidence="1" type="ORF">NE237_025386</name>
</gene>
<proteinExistence type="predicted"/>
<comment type="caution">
    <text evidence="1">The sequence shown here is derived from an EMBL/GenBank/DDBJ whole genome shotgun (WGS) entry which is preliminary data.</text>
</comment>
<evidence type="ECO:0000313" key="2">
    <source>
        <dbReference type="Proteomes" id="UP001141806"/>
    </source>
</evidence>
<keyword evidence="2" id="KW-1185">Reference proteome</keyword>
<accession>A0A9Q0H2Z2</accession>